<dbReference type="Pfam" id="PF00505">
    <property type="entry name" value="HMG_box"/>
    <property type="match status" value="1"/>
</dbReference>
<dbReference type="InterPro" id="IPR009071">
    <property type="entry name" value="HMG_box_dom"/>
</dbReference>
<feature type="compositionally biased region" description="Basic and acidic residues" evidence="5">
    <location>
        <begin position="256"/>
        <end position="266"/>
    </location>
</feature>
<gene>
    <name evidence="7" type="ORF">TAPDE_001086</name>
</gene>
<dbReference type="GO" id="GO:0005634">
    <property type="term" value="C:nucleus"/>
    <property type="evidence" value="ECO:0007669"/>
    <property type="project" value="UniProtKB-SubCell"/>
</dbReference>
<evidence type="ECO:0000256" key="5">
    <source>
        <dbReference type="SAM" id="MobiDB-lite"/>
    </source>
</evidence>
<dbReference type="PANTHER" id="PTHR48112">
    <property type="entry name" value="HIGH MOBILITY GROUP PROTEIN DSP1"/>
    <property type="match status" value="1"/>
</dbReference>
<evidence type="ECO:0000256" key="4">
    <source>
        <dbReference type="PROSITE-ProRule" id="PRU00267"/>
    </source>
</evidence>
<dbReference type="InterPro" id="IPR036910">
    <property type="entry name" value="HMG_box_dom_sf"/>
</dbReference>
<dbReference type="GO" id="GO:0003677">
    <property type="term" value="F:DNA binding"/>
    <property type="evidence" value="ECO:0007669"/>
    <property type="project" value="UniProtKB-UniRule"/>
</dbReference>
<feature type="DNA-binding region" description="HMG box" evidence="4">
    <location>
        <begin position="176"/>
        <end position="246"/>
    </location>
</feature>
<feature type="region of interest" description="Disordered" evidence="5">
    <location>
        <begin position="1"/>
        <end position="23"/>
    </location>
</feature>
<comment type="caution">
    <text evidence="7">The sequence shown here is derived from an EMBL/GenBank/DDBJ whole genome shotgun (WGS) entry which is preliminary data.</text>
</comment>
<dbReference type="STRING" id="1097556.R4X7J0"/>
<evidence type="ECO:0000313" key="8">
    <source>
        <dbReference type="Proteomes" id="UP000013776"/>
    </source>
</evidence>
<feature type="region of interest" description="Disordered" evidence="5">
    <location>
        <begin position="242"/>
        <end position="289"/>
    </location>
</feature>
<reference evidence="7 8" key="1">
    <citation type="journal article" date="2013" name="MBio">
        <title>Genome sequencing of the plant pathogen Taphrina deformans, the causal agent of peach leaf curl.</title>
        <authorList>
            <person name="Cisse O.H."/>
            <person name="Almeida J.M.G.C.F."/>
            <person name="Fonseca A."/>
            <person name="Kumar A.A."/>
            <person name="Salojaervi J."/>
            <person name="Overmyer K."/>
            <person name="Hauser P.M."/>
            <person name="Pagni M."/>
        </authorList>
    </citation>
    <scope>NUCLEOTIDE SEQUENCE [LARGE SCALE GENOMIC DNA]</scope>
    <source>
        <strain evidence="8">PYCC 5710 / ATCC 11124 / CBS 356.35 / IMI 108563 / JCM 9778 / NBRC 8474</strain>
    </source>
</reference>
<dbReference type="Pfam" id="PF24245">
    <property type="entry name" value="INO80F"/>
    <property type="match status" value="1"/>
</dbReference>
<protein>
    <submittedName>
        <fullName evidence="7">HMG box-containing protein</fullName>
    </submittedName>
</protein>
<feature type="region of interest" description="Disordered" evidence="5">
    <location>
        <begin position="71"/>
        <end position="180"/>
    </location>
</feature>
<comment type="subcellular location">
    <subcellularLocation>
        <location evidence="1">Nucleus</location>
    </subcellularLocation>
</comment>
<evidence type="ECO:0000259" key="6">
    <source>
        <dbReference type="PROSITE" id="PS50118"/>
    </source>
</evidence>
<dbReference type="eggNOG" id="KOG0381">
    <property type="taxonomic scope" value="Eukaryota"/>
</dbReference>
<evidence type="ECO:0000256" key="2">
    <source>
        <dbReference type="ARBA" id="ARBA00023125"/>
    </source>
</evidence>
<feature type="compositionally biased region" description="Low complexity" evidence="5">
    <location>
        <begin position="133"/>
        <end position="147"/>
    </location>
</feature>
<dbReference type="SMART" id="SM00398">
    <property type="entry name" value="HMG"/>
    <property type="match status" value="1"/>
</dbReference>
<sequence length="289" mass="32013">MADPNNAYGQSTTTELSISEETKYRKKCRDLKRRINEVEASNEGLVTKLARTKRFIRRARLERAFLLERLEAQAPKDSQGSDGSPTPPASPSLESYSLDAMQGTFDNAQSPDPLRRSGSPGDSGHHTPTHDYSIPSAISNAASAHIANQKERKGSPAPGANNSTKKIKPPKDPNAPKRPKNAFLLFCEIERDSVRAAADPGTGETVDIARELGRVWAEMNDDARKPYRDMYEEDKVRYEKEMSTYEKPKNLATPIKPEDHTEKVEPEIQTPSNPSPRPKVGGFTAVNRA</sequence>
<dbReference type="AlphaFoldDB" id="R4X7J0"/>
<organism evidence="7 8">
    <name type="scientific">Taphrina deformans (strain PYCC 5710 / ATCC 11124 / CBS 356.35 / IMI 108563 / JCM 9778 / NBRC 8474)</name>
    <name type="common">Peach leaf curl fungus</name>
    <name type="synonym">Lalaria deformans</name>
    <dbReference type="NCBI Taxonomy" id="1097556"/>
    <lineage>
        <taxon>Eukaryota</taxon>
        <taxon>Fungi</taxon>
        <taxon>Dikarya</taxon>
        <taxon>Ascomycota</taxon>
        <taxon>Taphrinomycotina</taxon>
        <taxon>Taphrinomycetes</taxon>
        <taxon>Taphrinales</taxon>
        <taxon>Taphrinaceae</taxon>
        <taxon>Taphrina</taxon>
    </lineage>
</organism>
<dbReference type="EMBL" id="CAHR02000037">
    <property type="protein sequence ID" value="CCG81381.1"/>
    <property type="molecule type" value="Genomic_DNA"/>
</dbReference>
<keyword evidence="2 4" id="KW-0238">DNA-binding</keyword>
<dbReference type="Gene3D" id="1.10.30.10">
    <property type="entry name" value="High mobility group box domain"/>
    <property type="match status" value="1"/>
</dbReference>
<evidence type="ECO:0000256" key="3">
    <source>
        <dbReference type="ARBA" id="ARBA00023242"/>
    </source>
</evidence>
<dbReference type="PROSITE" id="PS50118">
    <property type="entry name" value="HMG_BOX_2"/>
    <property type="match status" value="1"/>
</dbReference>
<name>R4X7J0_TAPDE</name>
<evidence type="ECO:0000256" key="1">
    <source>
        <dbReference type="ARBA" id="ARBA00004123"/>
    </source>
</evidence>
<dbReference type="InterPro" id="IPR050342">
    <property type="entry name" value="HMGB"/>
</dbReference>
<keyword evidence="3 4" id="KW-0539">Nucleus</keyword>
<dbReference type="SUPFAM" id="SSF47095">
    <property type="entry name" value="HMG-box"/>
    <property type="match status" value="1"/>
</dbReference>
<dbReference type="Proteomes" id="UP000013776">
    <property type="component" value="Unassembled WGS sequence"/>
</dbReference>
<accession>R4X7J0</accession>
<evidence type="ECO:0000313" key="7">
    <source>
        <dbReference type="EMBL" id="CCG81381.1"/>
    </source>
</evidence>
<dbReference type="VEuPathDB" id="FungiDB:TAPDE_001086"/>
<keyword evidence="8" id="KW-1185">Reference proteome</keyword>
<dbReference type="OrthoDB" id="10070927at2759"/>
<proteinExistence type="predicted"/>
<dbReference type="InterPro" id="IPR056513">
    <property type="entry name" value="INO80F"/>
</dbReference>
<feature type="domain" description="HMG box" evidence="6">
    <location>
        <begin position="176"/>
        <end position="246"/>
    </location>
</feature>